<organism evidence="1 2">
    <name type="scientific">Amycolatopsis acidiphila</name>
    <dbReference type="NCBI Taxonomy" id="715473"/>
    <lineage>
        <taxon>Bacteria</taxon>
        <taxon>Bacillati</taxon>
        <taxon>Actinomycetota</taxon>
        <taxon>Actinomycetes</taxon>
        <taxon>Pseudonocardiales</taxon>
        <taxon>Pseudonocardiaceae</taxon>
        <taxon>Amycolatopsis</taxon>
    </lineage>
</organism>
<dbReference type="Proteomes" id="UP000318578">
    <property type="component" value="Unassembled WGS sequence"/>
</dbReference>
<dbReference type="OrthoDB" id="3789780at2"/>
<dbReference type="RefSeq" id="WP_144637821.1">
    <property type="nucleotide sequence ID" value="NZ_BNAX01000012.1"/>
</dbReference>
<name>A0A558AEJ3_9PSEU</name>
<sequence>MPKLPWGMARYRFLDGMGDVMGEREFPDHAAALGWAHDEEELDDDVQRVEYLGPEGDWRWAGALEG</sequence>
<reference evidence="1 2" key="1">
    <citation type="submission" date="2019-07" db="EMBL/GenBank/DDBJ databases">
        <title>New species of Amycolatopsis and Streptomyces.</title>
        <authorList>
            <person name="Duangmal K."/>
            <person name="Teo W.F.A."/>
            <person name="Lipun K."/>
        </authorList>
    </citation>
    <scope>NUCLEOTIDE SEQUENCE [LARGE SCALE GENOMIC DNA]</scope>
    <source>
        <strain evidence="1 2">JCM 30562</strain>
    </source>
</reference>
<comment type="caution">
    <text evidence="1">The sequence shown here is derived from an EMBL/GenBank/DDBJ whole genome shotgun (WGS) entry which is preliminary data.</text>
</comment>
<gene>
    <name evidence="1" type="ORF">FNH06_12615</name>
</gene>
<proteinExistence type="predicted"/>
<protein>
    <submittedName>
        <fullName evidence="1">Uncharacterized protein</fullName>
    </submittedName>
</protein>
<evidence type="ECO:0000313" key="2">
    <source>
        <dbReference type="Proteomes" id="UP000318578"/>
    </source>
</evidence>
<accession>A0A558AEJ3</accession>
<dbReference type="AlphaFoldDB" id="A0A558AEJ3"/>
<keyword evidence="2" id="KW-1185">Reference proteome</keyword>
<dbReference type="EMBL" id="VJZA01000016">
    <property type="protein sequence ID" value="TVT22671.1"/>
    <property type="molecule type" value="Genomic_DNA"/>
</dbReference>
<evidence type="ECO:0000313" key="1">
    <source>
        <dbReference type="EMBL" id="TVT22671.1"/>
    </source>
</evidence>